<dbReference type="Proteomes" id="UP000649617">
    <property type="component" value="Unassembled WGS sequence"/>
</dbReference>
<dbReference type="OrthoDB" id="406228at2759"/>
<evidence type="ECO:0000313" key="2">
    <source>
        <dbReference type="Proteomes" id="UP000649617"/>
    </source>
</evidence>
<reference evidence="1" key="1">
    <citation type="submission" date="2021-02" db="EMBL/GenBank/DDBJ databases">
        <authorList>
            <person name="Dougan E. K."/>
            <person name="Rhodes N."/>
            <person name="Thang M."/>
            <person name="Chan C."/>
        </authorList>
    </citation>
    <scope>NUCLEOTIDE SEQUENCE</scope>
</reference>
<organism evidence="1 2">
    <name type="scientific">Symbiodinium pilosum</name>
    <name type="common">Dinoflagellate</name>
    <dbReference type="NCBI Taxonomy" id="2952"/>
    <lineage>
        <taxon>Eukaryota</taxon>
        <taxon>Sar</taxon>
        <taxon>Alveolata</taxon>
        <taxon>Dinophyceae</taxon>
        <taxon>Suessiales</taxon>
        <taxon>Symbiodiniaceae</taxon>
        <taxon>Symbiodinium</taxon>
    </lineage>
</organism>
<gene>
    <name evidence="1" type="ORF">SPIL2461_LOCUS6513</name>
</gene>
<proteinExistence type="predicted"/>
<comment type="caution">
    <text evidence="1">The sequence shown here is derived from an EMBL/GenBank/DDBJ whole genome shotgun (WGS) entry which is preliminary data.</text>
</comment>
<name>A0A812MYV6_SYMPI</name>
<protein>
    <submittedName>
        <fullName evidence="1">Uncharacterized protein</fullName>
    </submittedName>
</protein>
<keyword evidence="2" id="KW-1185">Reference proteome</keyword>
<dbReference type="AlphaFoldDB" id="A0A812MYV6"/>
<accession>A0A812MYV6</accession>
<evidence type="ECO:0000313" key="1">
    <source>
        <dbReference type="EMBL" id="CAE7289845.1"/>
    </source>
</evidence>
<dbReference type="EMBL" id="CAJNIZ010009881">
    <property type="protein sequence ID" value="CAE7289845.1"/>
    <property type="molecule type" value="Genomic_DNA"/>
</dbReference>
<sequence>MMSLYRDAIKKIKDHFPGIDKEGPPKIGDGGTQAPFEPKMAKAALSDWAGEYRCANNILKCDLEFNADPNVPLRGSAVGDIMKYSYSEPALFAEPFEVHKCSTLNP</sequence>